<organism evidence="2">
    <name type="scientific">Gasterosteus aculeatus</name>
    <name type="common">Three-spined stickleback</name>
    <dbReference type="NCBI Taxonomy" id="69293"/>
    <lineage>
        <taxon>Eukaryota</taxon>
        <taxon>Metazoa</taxon>
        <taxon>Chordata</taxon>
        <taxon>Craniata</taxon>
        <taxon>Vertebrata</taxon>
        <taxon>Euteleostomi</taxon>
        <taxon>Actinopterygii</taxon>
        <taxon>Neopterygii</taxon>
        <taxon>Teleostei</taxon>
        <taxon>Neoteleostei</taxon>
        <taxon>Acanthomorphata</taxon>
        <taxon>Eupercaria</taxon>
        <taxon>Perciformes</taxon>
        <taxon>Cottioidei</taxon>
        <taxon>Gasterosteales</taxon>
        <taxon>Gasterosteidae</taxon>
        <taxon>Gasterosteus</taxon>
    </lineage>
</organism>
<dbReference type="STRING" id="69293.ENSGACP00000014921"/>
<feature type="region of interest" description="Disordered" evidence="1">
    <location>
        <begin position="1"/>
        <end position="141"/>
    </location>
</feature>
<evidence type="ECO:0000256" key="1">
    <source>
        <dbReference type="SAM" id="MobiDB-lite"/>
    </source>
</evidence>
<feature type="compositionally biased region" description="Polar residues" evidence="1">
    <location>
        <begin position="52"/>
        <end position="61"/>
    </location>
</feature>
<dbReference type="AlphaFoldDB" id="G3PBE7"/>
<evidence type="ECO:0000313" key="2">
    <source>
        <dbReference type="Ensembl" id="ENSGACP00000014921.1"/>
    </source>
</evidence>
<protein>
    <submittedName>
        <fullName evidence="2">Uncharacterized protein</fullName>
    </submittedName>
</protein>
<sequence>SKQSPPLKEPCPAAVACTEGTPASAAPKVNRPASRSTSKSANPKEPKKPGTSVPSTLSSKLSAGHYPGRRKTTSKSPFSAAGLAHRQAARKPQQAASGSGSVHAGHLHTSTLHSKKKTIRSDLSSGHDLSGAAAASDPSNNPVAVSLAEELGGARRLLDPSGKAAEPIAKWKSLRSKQNRLWDKVVALQRKPVPGRSHFMERMRATFPRDPPCGVPDQAGLLARRGPGVDRHCQTTELLARRTQGATTELAWQAWDRWRTEGGRLCPAGAN</sequence>
<proteinExistence type="predicted"/>
<reference evidence="2" key="2">
    <citation type="submission" date="2024-04" db="UniProtKB">
        <authorList>
            <consortium name="Ensembl"/>
        </authorList>
    </citation>
    <scope>IDENTIFICATION</scope>
</reference>
<name>G3PBE7_GASAC</name>
<dbReference type="InParanoid" id="G3PBE7"/>
<reference evidence="2" key="1">
    <citation type="submission" date="2006-01" db="EMBL/GenBank/DDBJ databases">
        <authorList>
            <person name="Lindblad-Toh K."/>
            <person name="Mauceli E."/>
            <person name="Grabherr M."/>
            <person name="Chang J.L."/>
            <person name="Lander E.S."/>
        </authorList>
    </citation>
    <scope>NUCLEOTIDE SEQUENCE [LARGE SCALE GENOMIC DNA]</scope>
</reference>
<dbReference type="Ensembl" id="ENSGACT00000014949.1">
    <property type="protein sequence ID" value="ENSGACP00000014921.1"/>
    <property type="gene ID" value="ENSGACG00000011290.1"/>
</dbReference>
<accession>G3PBE7</accession>
<dbReference type="Bgee" id="ENSGACG00000011290">
    <property type="expression patterns" value="Expressed in head kidney and 6 other cell types or tissues"/>
</dbReference>